<dbReference type="RefSeq" id="WP_038015587.1">
    <property type="nucleotide sequence ID" value="NZ_FNBW01000014.1"/>
</dbReference>
<evidence type="ECO:0000256" key="3">
    <source>
        <dbReference type="ARBA" id="ARBA00023163"/>
    </source>
</evidence>
<evidence type="ECO:0000256" key="2">
    <source>
        <dbReference type="ARBA" id="ARBA00023125"/>
    </source>
</evidence>
<keyword evidence="2 5" id="KW-0238">DNA-binding</keyword>
<dbReference type="InterPro" id="IPR036388">
    <property type="entry name" value="WH-like_DNA-bd_sf"/>
</dbReference>
<dbReference type="SMART" id="SM00347">
    <property type="entry name" value="HTH_MARR"/>
    <property type="match status" value="1"/>
</dbReference>
<organism evidence="5 6">
    <name type="scientific">Thalassobaculum litoreum DSM 18839</name>
    <dbReference type="NCBI Taxonomy" id="1123362"/>
    <lineage>
        <taxon>Bacteria</taxon>
        <taxon>Pseudomonadati</taxon>
        <taxon>Pseudomonadota</taxon>
        <taxon>Alphaproteobacteria</taxon>
        <taxon>Rhodospirillales</taxon>
        <taxon>Thalassobaculaceae</taxon>
        <taxon>Thalassobaculum</taxon>
    </lineage>
</organism>
<evidence type="ECO:0000313" key="6">
    <source>
        <dbReference type="Proteomes" id="UP000198615"/>
    </source>
</evidence>
<name>A0A8G2EXT6_9PROT</name>
<dbReference type="GO" id="GO:0003700">
    <property type="term" value="F:DNA-binding transcription factor activity"/>
    <property type="evidence" value="ECO:0007669"/>
    <property type="project" value="InterPro"/>
</dbReference>
<dbReference type="InterPro" id="IPR000835">
    <property type="entry name" value="HTH_MarR-typ"/>
</dbReference>
<dbReference type="Pfam" id="PF01047">
    <property type="entry name" value="MarR"/>
    <property type="match status" value="1"/>
</dbReference>
<dbReference type="EMBL" id="FNBW01000014">
    <property type="protein sequence ID" value="SDG32246.1"/>
    <property type="molecule type" value="Genomic_DNA"/>
</dbReference>
<dbReference type="PRINTS" id="PR00598">
    <property type="entry name" value="HTHMARR"/>
</dbReference>
<evidence type="ECO:0000313" key="5">
    <source>
        <dbReference type="EMBL" id="SDG32246.1"/>
    </source>
</evidence>
<keyword evidence="3" id="KW-0804">Transcription</keyword>
<gene>
    <name evidence="5" type="ORF">SAMN05660686_04040</name>
</gene>
<reference evidence="5 6" key="1">
    <citation type="submission" date="2016-10" db="EMBL/GenBank/DDBJ databases">
        <authorList>
            <person name="Varghese N."/>
            <person name="Submissions S."/>
        </authorList>
    </citation>
    <scope>NUCLEOTIDE SEQUENCE [LARGE SCALE GENOMIC DNA]</scope>
    <source>
        <strain evidence="5 6">DSM 18839</strain>
    </source>
</reference>
<protein>
    <submittedName>
        <fullName evidence="5">DNA-binding transcriptional regulator, MarR family</fullName>
    </submittedName>
</protein>
<evidence type="ECO:0000256" key="1">
    <source>
        <dbReference type="ARBA" id="ARBA00023015"/>
    </source>
</evidence>
<keyword evidence="1" id="KW-0805">Transcription regulation</keyword>
<evidence type="ECO:0000259" key="4">
    <source>
        <dbReference type="PROSITE" id="PS50995"/>
    </source>
</evidence>
<dbReference type="Gene3D" id="1.10.10.10">
    <property type="entry name" value="Winged helix-like DNA-binding domain superfamily/Winged helix DNA-binding domain"/>
    <property type="match status" value="1"/>
</dbReference>
<dbReference type="SUPFAM" id="SSF46785">
    <property type="entry name" value="Winged helix' DNA-binding domain"/>
    <property type="match status" value="1"/>
</dbReference>
<accession>A0A8G2EXT6</accession>
<sequence>MERTDLHRNFGFLVHDVARLMRVAFDRRGKELGLTRSQWWVLTALYAKEGMAQSELAAFMELEKATLGRLLDRLEDKGWVERRPDPVDRRIKRVVLTEKVQGLMRELRGIAADIRSDAMKGLTREEHEAFIDTLLKIKTNLYAFDELAGPAAQAEAADD</sequence>
<dbReference type="Proteomes" id="UP000198615">
    <property type="component" value="Unassembled WGS sequence"/>
</dbReference>
<proteinExistence type="predicted"/>
<comment type="caution">
    <text evidence="5">The sequence shown here is derived from an EMBL/GenBank/DDBJ whole genome shotgun (WGS) entry which is preliminary data.</text>
</comment>
<dbReference type="GO" id="GO:0003677">
    <property type="term" value="F:DNA binding"/>
    <property type="evidence" value="ECO:0007669"/>
    <property type="project" value="UniProtKB-KW"/>
</dbReference>
<dbReference type="PROSITE" id="PS50995">
    <property type="entry name" value="HTH_MARR_2"/>
    <property type="match status" value="1"/>
</dbReference>
<dbReference type="AlphaFoldDB" id="A0A8G2EXT6"/>
<dbReference type="PANTHER" id="PTHR42756:SF1">
    <property type="entry name" value="TRANSCRIPTIONAL REPRESSOR OF EMRAB OPERON"/>
    <property type="match status" value="1"/>
</dbReference>
<dbReference type="InterPro" id="IPR036390">
    <property type="entry name" value="WH_DNA-bd_sf"/>
</dbReference>
<dbReference type="PANTHER" id="PTHR42756">
    <property type="entry name" value="TRANSCRIPTIONAL REGULATOR, MARR"/>
    <property type="match status" value="1"/>
</dbReference>
<dbReference type="OrthoDB" id="7427954at2"/>
<keyword evidence="6" id="KW-1185">Reference proteome</keyword>
<feature type="domain" description="HTH marR-type" evidence="4">
    <location>
        <begin position="7"/>
        <end position="139"/>
    </location>
</feature>